<dbReference type="Pfam" id="PF00933">
    <property type="entry name" value="Glyco_hydro_3"/>
    <property type="match status" value="1"/>
</dbReference>
<dbReference type="GO" id="GO:0009254">
    <property type="term" value="P:peptidoglycan turnover"/>
    <property type="evidence" value="ECO:0007669"/>
    <property type="project" value="TreeGrafter"/>
</dbReference>
<dbReference type="InterPro" id="IPR001764">
    <property type="entry name" value="Glyco_hydro_3_N"/>
</dbReference>
<dbReference type="InterPro" id="IPR019800">
    <property type="entry name" value="Glyco_hydro_3_AS"/>
</dbReference>
<dbReference type="RefSeq" id="WP_304420886.1">
    <property type="nucleotide sequence ID" value="NZ_JANCMU010000005.1"/>
</dbReference>
<dbReference type="GO" id="GO:0005975">
    <property type="term" value="P:carbohydrate metabolic process"/>
    <property type="evidence" value="ECO:0007669"/>
    <property type="project" value="InterPro"/>
</dbReference>
<dbReference type="InterPro" id="IPR001466">
    <property type="entry name" value="Beta-lactam-related"/>
</dbReference>
<dbReference type="Gene3D" id="3.20.20.300">
    <property type="entry name" value="Glycoside hydrolase, family 3, N-terminal domain"/>
    <property type="match status" value="1"/>
</dbReference>
<reference evidence="11" key="1">
    <citation type="submission" date="2022-07" db="EMBL/GenBank/DDBJ databases">
        <title>Description and genome-wide analysis of Profundicola chukchiensis gen. nov., sp. nov., marine bacteria isolated from bottom sediments of the Chukchi Sea.</title>
        <authorList>
            <person name="Romanenko L."/>
            <person name="Otstavnykh N."/>
            <person name="Kurilenko V."/>
            <person name="Eremeev V."/>
            <person name="Velansky P."/>
            <person name="Mikhailov V."/>
            <person name="Isaeva M."/>
        </authorList>
    </citation>
    <scope>NUCLEOTIDE SEQUENCE</scope>
    <source>
        <strain evidence="11">KMM 9713</strain>
    </source>
</reference>
<gene>
    <name evidence="11" type="ORF">NMK71_08700</name>
</gene>
<dbReference type="SUPFAM" id="SSF52279">
    <property type="entry name" value="Beta-D-glucan exohydrolase, C-terminal domain"/>
    <property type="match status" value="1"/>
</dbReference>
<sequence length="964" mass="109287">MKKHILFLISMLYVAVQAQDNTHPLYKDARQAAWVDSVYNSMSMDQKIGQLFMMAAYSNKGASHKEELKRLIQEEEIGGMIFMQDDAQVQVEMINEFQSLSKVPLLIGMDAEWDLSMRLKNTNKFPWAMTTAALAENDLITQMGTKVSDHLKRVGAHFNFAPVVDVNVNPKNPIIGNRAFGADPVNVSEKGFAYMNGMQKNGILASAKHFPGHGDTDKDSHKTLPLIGHDRQRLDSIELYPYRYLIDRGLTSIMVAHLNVPSLEPNANLPSSLSKKIVTELLKEKLGFKGLIITDALNMSGVTNSYPNGLTDYMAFEAGNDILLFSQAVKVGKEKIRAGIESGDIPESRLEESVKKILMSKYFVGLNKFKPIPTKNLMADLNDAESKALTQKIFEKSATLLKNEKSILPIVDIKGKKFAWLGLEEGDKEDYYQYLRKYVEVDKIDLNKGFTVNDLDKYDYVFISVHKSNETPYKSYVISQNSRDLIRRIGMKSKVILSVFGSPYALLNLDDHTSNATIVAYQNHEDAMKAVPQLIFGAIPFKGKLPVTINKDYHYGSCLETETTQRLGYSAPENVGMSSAKLDRIDEIANWAMQIQATPGMQIIVAKNGKVVYDKSFGYFTYDKKKKVEWDDLYDVASITKVVGALPLIMDQVDQKKFNLDEPLRNLIPRAIFSDKSNVTPREILAHQAGFYPWIPFYKETLDSVNYTPLPTYYSSTPKAGYEIPVANNMFMLNSYKDSMMNKIFLKESVPKRYRYSDLGYYLFKDYLERSKYQPLDIQVKNQFYAPLGMSFTTYNPLNEFPKDKIVPTENDQIFRKQLIHGYVHDQGAAMMGGVAGHAGIFSNANDLAKMMQMFLNDGLYGGKRYFSKEVIREFTKYQYRAQSNRRGLGFDKQFGNKGPACPCVSSSSFGHSGFTGTLAWADPDKDLVYIFLSNRVYPSAENRKLIQHDIREKIHQRIYDAIN</sequence>
<dbReference type="Pfam" id="PF00144">
    <property type="entry name" value="Beta-lactamase"/>
    <property type="match status" value="1"/>
</dbReference>
<name>A0A9X4MX41_9FLAO</name>
<feature type="chain" id="PRO_5040969694" description="beta-N-acetylhexosaminidase" evidence="7">
    <location>
        <begin position="19"/>
        <end position="964"/>
    </location>
</feature>
<dbReference type="EMBL" id="JANCMU010000005">
    <property type="protein sequence ID" value="MDG4946491.1"/>
    <property type="molecule type" value="Genomic_DNA"/>
</dbReference>
<dbReference type="Pfam" id="PF01915">
    <property type="entry name" value="Glyco_hydro_3_C"/>
    <property type="match status" value="1"/>
</dbReference>
<dbReference type="InterPro" id="IPR017853">
    <property type="entry name" value="GH"/>
</dbReference>
<evidence type="ECO:0000259" key="8">
    <source>
        <dbReference type="Pfam" id="PF00144"/>
    </source>
</evidence>
<organism evidence="11 12">
    <name type="scientific">Profundicola chukchiensis</name>
    <dbReference type="NCBI Taxonomy" id="2961959"/>
    <lineage>
        <taxon>Bacteria</taxon>
        <taxon>Pseudomonadati</taxon>
        <taxon>Bacteroidota</taxon>
        <taxon>Flavobacteriia</taxon>
        <taxon>Flavobacteriales</taxon>
        <taxon>Weeksellaceae</taxon>
        <taxon>Profundicola</taxon>
    </lineage>
</organism>
<dbReference type="AlphaFoldDB" id="A0A9X4MX41"/>
<dbReference type="Proteomes" id="UP001152599">
    <property type="component" value="Unassembled WGS sequence"/>
</dbReference>
<dbReference type="EC" id="3.2.1.52" evidence="3"/>
<evidence type="ECO:0000256" key="4">
    <source>
        <dbReference type="ARBA" id="ARBA00022801"/>
    </source>
</evidence>
<dbReference type="GO" id="GO:0004563">
    <property type="term" value="F:beta-N-acetylhexosaminidase activity"/>
    <property type="evidence" value="ECO:0007669"/>
    <property type="project" value="UniProtKB-EC"/>
</dbReference>
<evidence type="ECO:0000259" key="10">
    <source>
        <dbReference type="Pfam" id="PF01915"/>
    </source>
</evidence>
<evidence type="ECO:0000256" key="2">
    <source>
        <dbReference type="ARBA" id="ARBA00005336"/>
    </source>
</evidence>
<dbReference type="InterPro" id="IPR050226">
    <property type="entry name" value="NagZ_Beta-hexosaminidase"/>
</dbReference>
<proteinExistence type="inferred from homology"/>
<dbReference type="PROSITE" id="PS00775">
    <property type="entry name" value="GLYCOSYL_HYDROL_F3"/>
    <property type="match status" value="1"/>
</dbReference>
<comment type="similarity">
    <text evidence="2 6">Belongs to the glycosyl hydrolase 3 family.</text>
</comment>
<evidence type="ECO:0000256" key="7">
    <source>
        <dbReference type="SAM" id="SignalP"/>
    </source>
</evidence>
<feature type="domain" description="Beta-lactamase-related" evidence="8">
    <location>
        <begin position="593"/>
        <end position="945"/>
    </location>
</feature>
<evidence type="ECO:0000256" key="6">
    <source>
        <dbReference type="RuleBase" id="RU361161"/>
    </source>
</evidence>
<evidence type="ECO:0000313" key="12">
    <source>
        <dbReference type="Proteomes" id="UP001152599"/>
    </source>
</evidence>
<evidence type="ECO:0000259" key="9">
    <source>
        <dbReference type="Pfam" id="PF00933"/>
    </source>
</evidence>
<keyword evidence="5 6" id="KW-0326">Glycosidase</keyword>
<dbReference type="PRINTS" id="PR00133">
    <property type="entry name" value="GLHYDRLASE3"/>
</dbReference>
<comment type="catalytic activity">
    <reaction evidence="1">
        <text>Hydrolysis of terminal non-reducing N-acetyl-D-hexosamine residues in N-acetyl-beta-D-hexosaminides.</text>
        <dbReference type="EC" id="3.2.1.52"/>
    </reaction>
</comment>
<dbReference type="InterPro" id="IPR036881">
    <property type="entry name" value="Glyco_hydro_3_C_sf"/>
</dbReference>
<feature type="domain" description="Glycoside hydrolase family 3 N-terminal" evidence="9">
    <location>
        <begin position="44"/>
        <end position="358"/>
    </location>
</feature>
<dbReference type="SUPFAM" id="SSF56601">
    <property type="entry name" value="beta-lactamase/transpeptidase-like"/>
    <property type="match status" value="1"/>
</dbReference>
<evidence type="ECO:0000256" key="3">
    <source>
        <dbReference type="ARBA" id="ARBA00012663"/>
    </source>
</evidence>
<feature type="domain" description="Glycoside hydrolase family 3 C-terminal" evidence="10">
    <location>
        <begin position="399"/>
        <end position="554"/>
    </location>
</feature>
<accession>A0A9X4MX41</accession>
<evidence type="ECO:0000256" key="5">
    <source>
        <dbReference type="ARBA" id="ARBA00023295"/>
    </source>
</evidence>
<dbReference type="InterPro" id="IPR036962">
    <property type="entry name" value="Glyco_hydro_3_N_sf"/>
</dbReference>
<dbReference type="SUPFAM" id="SSF51445">
    <property type="entry name" value="(Trans)glycosidases"/>
    <property type="match status" value="1"/>
</dbReference>
<dbReference type="Gene3D" id="3.40.710.10">
    <property type="entry name" value="DD-peptidase/beta-lactamase superfamily"/>
    <property type="match status" value="1"/>
</dbReference>
<dbReference type="PANTHER" id="PTHR30480">
    <property type="entry name" value="BETA-HEXOSAMINIDASE-RELATED"/>
    <property type="match status" value="1"/>
</dbReference>
<comment type="caution">
    <text evidence="11">The sequence shown here is derived from an EMBL/GenBank/DDBJ whole genome shotgun (WGS) entry which is preliminary data.</text>
</comment>
<dbReference type="PANTHER" id="PTHR30480:SF13">
    <property type="entry name" value="BETA-HEXOSAMINIDASE"/>
    <property type="match status" value="1"/>
</dbReference>
<keyword evidence="4 6" id="KW-0378">Hydrolase</keyword>
<evidence type="ECO:0000313" key="11">
    <source>
        <dbReference type="EMBL" id="MDG4946491.1"/>
    </source>
</evidence>
<keyword evidence="7" id="KW-0732">Signal</keyword>
<protein>
    <recommendedName>
        <fullName evidence="3">beta-N-acetylhexosaminidase</fullName>
        <ecNumber evidence="3">3.2.1.52</ecNumber>
    </recommendedName>
</protein>
<evidence type="ECO:0000256" key="1">
    <source>
        <dbReference type="ARBA" id="ARBA00001231"/>
    </source>
</evidence>
<feature type="signal peptide" evidence="7">
    <location>
        <begin position="1"/>
        <end position="18"/>
    </location>
</feature>
<keyword evidence="12" id="KW-1185">Reference proteome</keyword>
<dbReference type="InterPro" id="IPR002772">
    <property type="entry name" value="Glyco_hydro_3_C"/>
</dbReference>
<dbReference type="InterPro" id="IPR012338">
    <property type="entry name" value="Beta-lactam/transpept-like"/>
</dbReference>
<dbReference type="Gene3D" id="3.40.50.1700">
    <property type="entry name" value="Glycoside hydrolase family 3 C-terminal domain"/>
    <property type="match status" value="1"/>
</dbReference>